<sequence length="438" mass="47324">MLRNIATYFLSALLLASLLMVPERFVLAQTCPAHKIIIPFINGVFVTKIGAYKDIKFLKSAICANPSDTTACQNGDFELLYNSSGLNNLPSDKGTLTSMVDAIKGAWQDVVETLWQIANENGRPAPAWYDYLLYIFMNPGNQSVVNLNAADLMYEAAHPPTRADTAAMSTALDGWYNAGDDILLTAHSQGNLFAYPAYNTFTAGHSAQFIAAYDIAPPTSLLPGQYTLNSLDLVIKLASVADGVLNPSIEPPTPNTSEFCSDDWSGHSLTCYLEGQQGTGITSDIGTLYLQLENNGYPSLQPPIVLTRYYNASLISADAITGSVAGCANPGSETTLAAAENDAESWTACYASVIHSSEGNFDGPWTPSTTADLFYNQTQAVFSIFRQYGSMNTMHGSMRVQATYTCGQMYTPPYGSILINTDGTVPYPPSCIVRTYCK</sequence>
<dbReference type="AlphaFoldDB" id="A0A238D9H9"/>
<organism evidence="1 2">
    <name type="scientific">Thiomonas delicata</name>
    <name type="common">Thiomonas cuprina</name>
    <dbReference type="NCBI Taxonomy" id="364030"/>
    <lineage>
        <taxon>Bacteria</taxon>
        <taxon>Pseudomonadati</taxon>
        <taxon>Pseudomonadota</taxon>
        <taxon>Betaproteobacteria</taxon>
        <taxon>Burkholderiales</taxon>
        <taxon>Thiomonas</taxon>
    </lineage>
</organism>
<gene>
    <name evidence="1" type="ORF">THIARS_90138</name>
</gene>
<evidence type="ECO:0000313" key="2">
    <source>
        <dbReference type="Proteomes" id="UP000214566"/>
    </source>
</evidence>
<dbReference type="EMBL" id="FLMQ01000058">
    <property type="protein sequence ID" value="SBP89988.1"/>
    <property type="molecule type" value="Genomic_DNA"/>
</dbReference>
<dbReference type="OrthoDB" id="5624957at2"/>
<evidence type="ECO:0000313" key="1">
    <source>
        <dbReference type="EMBL" id="SBP89988.1"/>
    </source>
</evidence>
<accession>A0A238D9H9</accession>
<dbReference type="RefSeq" id="WP_141202455.1">
    <property type="nucleotide sequence ID" value="NZ_LT592171.1"/>
</dbReference>
<name>A0A238D9H9_THIDL</name>
<dbReference type="Proteomes" id="UP000214566">
    <property type="component" value="Unassembled WGS sequence"/>
</dbReference>
<keyword evidence="2" id="KW-1185">Reference proteome</keyword>
<protein>
    <submittedName>
        <fullName evidence="1">Uncharacterized protein</fullName>
    </submittedName>
</protein>
<proteinExistence type="predicted"/>
<reference evidence="1 2" key="1">
    <citation type="submission" date="2016-06" db="EMBL/GenBank/DDBJ databases">
        <authorList>
            <person name="Kjaerup R.B."/>
            <person name="Dalgaard T.S."/>
            <person name="Juul-Madsen H.R."/>
        </authorList>
    </citation>
    <scope>NUCLEOTIDE SEQUENCE [LARGE SCALE GENOMIC DNA]</scope>
    <source>
        <strain evidence="1 2">DSM 16361</strain>
    </source>
</reference>